<evidence type="ECO:0000313" key="1">
    <source>
        <dbReference type="EMBL" id="KAG7568351.1"/>
    </source>
</evidence>
<dbReference type="AlphaFoldDB" id="A0A8T2A9H0"/>
<comment type="caution">
    <text evidence="1">The sequence shown here is derived from an EMBL/GenBank/DDBJ whole genome shotgun (WGS) entry which is preliminary data.</text>
</comment>
<name>A0A8T2A9H0_9BRAS</name>
<proteinExistence type="predicted"/>
<dbReference type="EMBL" id="JAEFBK010000009">
    <property type="protein sequence ID" value="KAG7568351.1"/>
    <property type="molecule type" value="Genomic_DNA"/>
</dbReference>
<reference evidence="1 2" key="1">
    <citation type="submission" date="2020-12" db="EMBL/GenBank/DDBJ databases">
        <title>Concerted genomic and epigenomic changes stabilize Arabidopsis allopolyploids.</title>
        <authorList>
            <person name="Chen Z."/>
        </authorList>
    </citation>
    <scope>NUCLEOTIDE SEQUENCE [LARGE SCALE GENOMIC DNA]</scope>
    <source>
        <strain evidence="1">Allo738</strain>
        <tissue evidence="1">Leaf</tissue>
    </source>
</reference>
<organism evidence="1 2">
    <name type="scientific">Arabidopsis thaliana x Arabidopsis arenosa</name>
    <dbReference type="NCBI Taxonomy" id="1240361"/>
    <lineage>
        <taxon>Eukaryota</taxon>
        <taxon>Viridiplantae</taxon>
        <taxon>Streptophyta</taxon>
        <taxon>Embryophyta</taxon>
        <taxon>Tracheophyta</taxon>
        <taxon>Spermatophyta</taxon>
        <taxon>Magnoliopsida</taxon>
        <taxon>eudicotyledons</taxon>
        <taxon>Gunneridae</taxon>
        <taxon>Pentapetalae</taxon>
        <taxon>rosids</taxon>
        <taxon>malvids</taxon>
        <taxon>Brassicales</taxon>
        <taxon>Brassicaceae</taxon>
        <taxon>Camelineae</taxon>
        <taxon>Arabidopsis</taxon>
    </lineage>
</organism>
<protein>
    <submittedName>
        <fullName evidence="1">Uncharacterized protein</fullName>
    </submittedName>
</protein>
<sequence>MANLNSGGYGIADEARRSLPCSKTHRRELNAGVELEECDRICHYKMWWWLFNAQDSRGAVVFIAGDDDDFAGDLLFYDQNQPI</sequence>
<dbReference type="Proteomes" id="UP000694240">
    <property type="component" value="Chromosome 9"/>
</dbReference>
<evidence type="ECO:0000313" key="2">
    <source>
        <dbReference type="Proteomes" id="UP000694240"/>
    </source>
</evidence>
<keyword evidence="2" id="KW-1185">Reference proteome</keyword>
<accession>A0A8T2A9H0</accession>
<gene>
    <name evidence="1" type="ORF">ISN45_Aa04g011750</name>
</gene>